<feature type="compositionally biased region" description="Acidic residues" evidence="8">
    <location>
        <begin position="96"/>
        <end position="108"/>
    </location>
</feature>
<evidence type="ECO:0000259" key="9">
    <source>
        <dbReference type="SMART" id="SM01367"/>
    </source>
</evidence>
<dbReference type="GO" id="GO:0008406">
    <property type="term" value="P:gonad development"/>
    <property type="evidence" value="ECO:0007669"/>
    <property type="project" value="EnsemblMetazoa"/>
</dbReference>
<keyword evidence="6" id="KW-0539">Nucleus</keyword>
<dbReference type="EMBL" id="HE600906">
    <property type="protein sequence ID" value="CAP24856.2"/>
    <property type="molecule type" value="Genomic_DNA"/>
</dbReference>
<dbReference type="AlphaFoldDB" id="A8WW47"/>
<gene>
    <name evidence="13" type="primary">lin-35</name>
    <name evidence="11" type="synonym">Cbr-lin-35</name>
    <name evidence="13" type="ORF">CBG04064</name>
    <name evidence="11" type="ORF">CBG_04064</name>
</gene>
<dbReference type="PANTHER" id="PTHR13742">
    <property type="entry name" value="RETINOBLASTOMA-ASSOCIATED PROTEIN RB -RELATED"/>
    <property type="match status" value="1"/>
</dbReference>
<dbReference type="GO" id="GO:0048557">
    <property type="term" value="P:embryonic digestive tract morphogenesis"/>
    <property type="evidence" value="ECO:0007669"/>
    <property type="project" value="EnsemblMetazoa"/>
</dbReference>
<dbReference type="GO" id="GO:0040018">
    <property type="term" value="P:positive regulation of multicellular organism growth"/>
    <property type="evidence" value="ECO:0007669"/>
    <property type="project" value="EnsemblMetazoa"/>
</dbReference>
<dbReference type="GO" id="GO:0032876">
    <property type="term" value="P:negative regulation of DNA endoreduplication"/>
    <property type="evidence" value="ECO:0007669"/>
    <property type="project" value="EnsemblMetazoa"/>
</dbReference>
<dbReference type="GO" id="GO:0005667">
    <property type="term" value="C:transcription regulator complex"/>
    <property type="evidence" value="ECO:0000318"/>
    <property type="project" value="GO_Central"/>
</dbReference>
<dbReference type="InterPro" id="IPR002719">
    <property type="entry name" value="RB_B"/>
</dbReference>
<feature type="domain" description="Retinoblastoma-associated protein A-box" evidence="10">
    <location>
        <begin position="492"/>
        <end position="683"/>
    </location>
</feature>
<dbReference type="eggNOG" id="KOG1010">
    <property type="taxonomic scope" value="Eukaryota"/>
</dbReference>
<feature type="region of interest" description="Disordered" evidence="8">
    <location>
        <begin position="1"/>
        <end position="122"/>
    </location>
</feature>
<dbReference type="SUPFAM" id="SSF47954">
    <property type="entry name" value="Cyclin-like"/>
    <property type="match status" value="2"/>
</dbReference>
<evidence type="ECO:0000313" key="12">
    <source>
        <dbReference type="Proteomes" id="UP000008549"/>
    </source>
</evidence>
<dbReference type="Pfam" id="PF11934">
    <property type="entry name" value="DUF3452"/>
    <property type="match status" value="1"/>
</dbReference>
<reference evidence="11 12" key="2">
    <citation type="journal article" date="2011" name="PLoS Genet.">
        <title>Caenorhabditis briggsae recombinant inbred line genotypes reveal inter-strain incompatibility and the evolution of recombination.</title>
        <authorList>
            <person name="Ross J.A."/>
            <person name="Koboldt D.C."/>
            <person name="Staisch J.E."/>
            <person name="Chamberlin H.M."/>
            <person name="Gupta B.P."/>
            <person name="Miller R.D."/>
            <person name="Baird S.E."/>
            <person name="Haag E.S."/>
        </authorList>
    </citation>
    <scope>NUCLEOTIDE SEQUENCE [LARGE SCALE GENOMIC DNA]</scope>
    <source>
        <strain evidence="11 12">AF16</strain>
    </source>
</reference>
<dbReference type="WormBase" id="CBG04064">
    <property type="protein sequence ID" value="CBP14862"/>
    <property type="gene ID" value="WBGene00026810"/>
    <property type="gene designation" value="Cbr-lin-35"/>
</dbReference>
<accession>A8WW47</accession>
<dbReference type="SMART" id="SM01367">
    <property type="entry name" value="DUF3452"/>
    <property type="match status" value="1"/>
</dbReference>
<dbReference type="STRING" id="6238.A8WW47"/>
<dbReference type="InParanoid" id="A8WW47"/>
<feature type="compositionally biased region" description="Low complexity" evidence="8">
    <location>
        <begin position="54"/>
        <end position="67"/>
    </location>
</feature>
<dbReference type="InterPro" id="IPR036915">
    <property type="entry name" value="Cyclin-like_sf"/>
</dbReference>
<dbReference type="PANTHER" id="PTHR13742:SF17">
    <property type="entry name" value="RE32990P-RELATED"/>
    <property type="match status" value="1"/>
</dbReference>
<keyword evidence="4" id="KW-0805">Transcription regulation</keyword>
<dbReference type="Pfam" id="PF01858">
    <property type="entry name" value="RB_A"/>
    <property type="match status" value="1"/>
</dbReference>
<organism evidence="11 12">
    <name type="scientific">Caenorhabditis briggsae</name>
    <dbReference type="NCBI Taxonomy" id="6238"/>
    <lineage>
        <taxon>Eukaryota</taxon>
        <taxon>Metazoa</taxon>
        <taxon>Ecdysozoa</taxon>
        <taxon>Nematoda</taxon>
        <taxon>Chromadorea</taxon>
        <taxon>Rhabditida</taxon>
        <taxon>Rhabditina</taxon>
        <taxon>Rhabditomorpha</taxon>
        <taxon>Rhabditoidea</taxon>
        <taxon>Rhabditidae</taxon>
        <taxon>Peloderinae</taxon>
        <taxon>Caenorhabditis</taxon>
    </lineage>
</organism>
<evidence type="ECO:0000256" key="1">
    <source>
        <dbReference type="ARBA" id="ARBA00004123"/>
    </source>
</evidence>
<dbReference type="GO" id="GO:0002119">
    <property type="term" value="P:nematode larval development"/>
    <property type="evidence" value="ECO:0007669"/>
    <property type="project" value="EnsemblMetazoa"/>
</dbReference>
<dbReference type="FunCoup" id="A8WW47">
    <property type="interactions" value="2134"/>
</dbReference>
<comment type="subcellular location">
    <subcellularLocation>
        <location evidence="1">Nucleus</location>
    </subcellularLocation>
</comment>
<feature type="compositionally biased region" description="Basic and acidic residues" evidence="8">
    <location>
        <begin position="40"/>
        <end position="52"/>
    </location>
</feature>
<proteinExistence type="inferred from homology"/>
<dbReference type="GO" id="GO:0030154">
    <property type="term" value="P:cell differentiation"/>
    <property type="evidence" value="ECO:0000318"/>
    <property type="project" value="GO_Central"/>
</dbReference>
<evidence type="ECO:0000256" key="2">
    <source>
        <dbReference type="ARBA" id="ARBA00009475"/>
    </source>
</evidence>
<dbReference type="HOGENOM" id="CLU_312900_0_0_1"/>
<dbReference type="FunFam" id="1.10.472.10:FF:000311">
    <property type="entry name" value="Retinoblastoma-like protein homolog lin-35"/>
    <property type="match status" value="1"/>
</dbReference>
<dbReference type="GO" id="GO:0000785">
    <property type="term" value="C:chromatin"/>
    <property type="evidence" value="ECO:0000318"/>
    <property type="project" value="GO_Central"/>
</dbReference>
<dbReference type="FunFam" id="1.10.472.10:FF:000250">
    <property type="entry name" value="Retinoblastoma-like protein A"/>
    <property type="match status" value="1"/>
</dbReference>
<keyword evidence="3" id="KW-0678">Repressor</keyword>
<dbReference type="Gene3D" id="1.10.472.140">
    <property type="match status" value="1"/>
</dbReference>
<dbReference type="GO" id="GO:0070176">
    <property type="term" value="C:DRM complex"/>
    <property type="evidence" value="ECO:0007669"/>
    <property type="project" value="EnsemblMetazoa"/>
</dbReference>
<dbReference type="GO" id="GO:0051302">
    <property type="term" value="P:regulation of cell division"/>
    <property type="evidence" value="ECO:0007669"/>
    <property type="project" value="EnsemblMetazoa"/>
</dbReference>
<dbReference type="Proteomes" id="UP000008549">
    <property type="component" value="Unassembled WGS sequence"/>
</dbReference>
<evidence type="ECO:0000256" key="8">
    <source>
        <dbReference type="SAM" id="MobiDB-lite"/>
    </source>
</evidence>
<dbReference type="GO" id="GO:0090727">
    <property type="term" value="P:positive regulation of brood size"/>
    <property type="evidence" value="ECO:0007669"/>
    <property type="project" value="EnsemblMetazoa"/>
</dbReference>
<comment type="similarity">
    <text evidence="2">Belongs to the retinoblastoma protein (RB) family.</text>
</comment>
<feature type="domain" description="Retinoblastoma-associated protein N-terminal" evidence="9">
    <location>
        <begin position="191"/>
        <end position="314"/>
    </location>
</feature>
<keyword evidence="5" id="KW-0804">Transcription</keyword>
<evidence type="ECO:0000313" key="13">
    <source>
        <dbReference type="WormBase" id="CBG04064"/>
    </source>
</evidence>
<dbReference type="GO" id="GO:0000977">
    <property type="term" value="F:RNA polymerase II transcription regulatory region sequence-specific DNA binding"/>
    <property type="evidence" value="ECO:0000318"/>
    <property type="project" value="GO_Central"/>
</dbReference>
<dbReference type="OMA" id="AILCELH"/>
<dbReference type="GO" id="GO:0006357">
    <property type="term" value="P:regulation of transcription by RNA polymerase II"/>
    <property type="evidence" value="ECO:0007669"/>
    <property type="project" value="InterPro"/>
</dbReference>
<dbReference type="FunFam" id="1.10.472.140:FF:000009">
    <property type="entry name" value="Retinoblastoma-like protein homolog lin-35"/>
    <property type="match status" value="1"/>
</dbReference>
<dbReference type="SMART" id="SM01368">
    <property type="entry name" value="RB_A"/>
    <property type="match status" value="1"/>
</dbReference>
<dbReference type="InterPro" id="IPR024599">
    <property type="entry name" value="RB_N"/>
</dbReference>
<dbReference type="GO" id="GO:0040027">
    <property type="term" value="P:negative regulation of vulval development"/>
    <property type="evidence" value="ECO:0007669"/>
    <property type="project" value="EnsemblMetazoa"/>
</dbReference>
<dbReference type="InterPro" id="IPR002720">
    <property type="entry name" value="RB_A"/>
</dbReference>
<dbReference type="InterPro" id="IPR028309">
    <property type="entry name" value="RB_fam"/>
</dbReference>
<dbReference type="GO" id="GO:2000134">
    <property type="term" value="P:negative regulation of G1/S transition of mitotic cell cycle"/>
    <property type="evidence" value="ECO:0000318"/>
    <property type="project" value="GO_Central"/>
</dbReference>
<dbReference type="CDD" id="cd20548">
    <property type="entry name" value="CYCLIN_RB-like"/>
    <property type="match status" value="1"/>
</dbReference>
<dbReference type="Pfam" id="PF01857">
    <property type="entry name" value="RB_B"/>
    <property type="match status" value="1"/>
</dbReference>
<keyword evidence="12" id="KW-1185">Reference proteome</keyword>
<evidence type="ECO:0000259" key="10">
    <source>
        <dbReference type="SMART" id="SM01368"/>
    </source>
</evidence>
<keyword evidence="7" id="KW-0131">Cell cycle</keyword>
<name>A8WW47_CAEBR</name>
<evidence type="ECO:0000256" key="3">
    <source>
        <dbReference type="ARBA" id="ARBA00022491"/>
    </source>
</evidence>
<evidence type="ECO:0000256" key="7">
    <source>
        <dbReference type="ARBA" id="ARBA00023306"/>
    </source>
</evidence>
<evidence type="ECO:0000256" key="5">
    <source>
        <dbReference type="ARBA" id="ARBA00023163"/>
    </source>
</evidence>
<dbReference type="GO" id="GO:0009792">
    <property type="term" value="P:embryo development ending in birth or egg hatching"/>
    <property type="evidence" value="ECO:0007669"/>
    <property type="project" value="EnsemblMetazoa"/>
</dbReference>
<reference evidence="11 12" key="1">
    <citation type="journal article" date="2003" name="PLoS Biol.">
        <title>The genome sequence of Caenorhabditis briggsae: a platform for comparative genomics.</title>
        <authorList>
            <person name="Stein L.D."/>
            <person name="Bao Z."/>
            <person name="Blasiar D."/>
            <person name="Blumenthal T."/>
            <person name="Brent M.R."/>
            <person name="Chen N."/>
            <person name="Chinwalla A."/>
            <person name="Clarke L."/>
            <person name="Clee C."/>
            <person name="Coghlan A."/>
            <person name="Coulson A."/>
            <person name="D'Eustachio P."/>
            <person name="Fitch D.H."/>
            <person name="Fulton L.A."/>
            <person name="Fulton R.E."/>
            <person name="Griffiths-Jones S."/>
            <person name="Harris T.W."/>
            <person name="Hillier L.W."/>
            <person name="Kamath R."/>
            <person name="Kuwabara P.E."/>
            <person name="Mardis E.R."/>
            <person name="Marra M.A."/>
            <person name="Miner T.L."/>
            <person name="Minx P."/>
            <person name="Mullikin J.C."/>
            <person name="Plumb R.W."/>
            <person name="Rogers J."/>
            <person name="Schein J.E."/>
            <person name="Sohrmann M."/>
            <person name="Spieth J."/>
            <person name="Stajich J.E."/>
            <person name="Wei C."/>
            <person name="Willey D."/>
            <person name="Wilson R.K."/>
            <person name="Durbin R."/>
            <person name="Waterston R.H."/>
        </authorList>
    </citation>
    <scope>NUCLEOTIDE SEQUENCE [LARGE SCALE GENOMIC DNA]</scope>
    <source>
        <strain evidence="11 12">AF16</strain>
    </source>
</reference>
<dbReference type="Gene3D" id="1.10.472.10">
    <property type="entry name" value="Cyclin-like"/>
    <property type="match status" value="2"/>
</dbReference>
<sequence>MPKRATDDPGTSSTNPDSEHSPYEDLTESSQFSSPSGEPAPKRMDIDIKEELNESNPEPNAALNPANIKLESDNREEGEEDEEEEDGNSQSPIAVLEDDEEDEDDADSVIDKTNTPEPSDSFLECCTKANLPSEITVASWEIYYHAVQRVSLEVSGKKCFQGSEAAWQLSAIYYYLLSKGIKRRGKASRLLTQPFPISILTIANTFDVSVAELIDKTTRFAEIIHSRKMRRYLEYIRRLQEGLAVTCVIFKKFCRVFNGIFEEVKESTHNCPSSYELFTILWTYFLVMKSRLPTDDLINNYQLLFSMIDHLYTEMSSLQDGIVYHLNQEFVGNLIDKDCTILRALCTNFGGSVLDTRHFYQHTYKKMDKTGLPTSWDFAEFRDEILNAPKDAYVSYLLQRGSIDERVFIPSPEDFSMVFKDQFVAANVLKISHTGRLFVDAEFLNTISNNQCLEKLSHGKAGLEKLSQGREKPKVPCVEYNLELGQYPEDDVSNQAHERLVRIIGGWKLERSKLKEMCERMSDSPMATILLKSDELTSEFERTLFEERGESSQMTFMTNFHLDLRKELEKVFLIFMEKIIVAEVAKKVREEDLVNVVRREEFLNSVFCFCVELVLFSNGYDRPFPWSADVCNCHPFMFHKVIDLMISHEKRLSRQMVQHFSRIEENVIEYYAWKSDSPLWQMVVRCPFANFQEFGEDWADKLNTYSPMKFTPLKKSSDELRDELGRPIVPQNQTSRTLRIFLKRTYFTAARRLQELTDRIAMATRPKSQCWSVFDYLLRNDTLIFMDRHLDQIILCCVFVIMRMHGSSITFHEIMGQYRRQSSSAMYVYRNVSVFRDQVDEDNPVPVNLKETISERLEAPPKSKTTVDVIKYYNIEFLERIKHIVKQIDTALDEDLMEMPIPTSHGLAPVRVYLTQNVSIQVLPRTQYKESRQERAISHLERNGRTLENALSNANE</sequence>
<dbReference type="GO" id="GO:0035189">
    <property type="term" value="C:Rb-E2F complex"/>
    <property type="evidence" value="ECO:0007669"/>
    <property type="project" value="EnsemblMetazoa"/>
</dbReference>
<protein>
    <submittedName>
        <fullName evidence="11">Protein CBR-LIN-35</fullName>
    </submittedName>
</protein>
<evidence type="ECO:0000256" key="4">
    <source>
        <dbReference type="ARBA" id="ARBA00023015"/>
    </source>
</evidence>
<feature type="compositionally biased region" description="Acidic residues" evidence="8">
    <location>
        <begin position="76"/>
        <end position="87"/>
    </location>
</feature>
<evidence type="ECO:0000256" key="6">
    <source>
        <dbReference type="ARBA" id="ARBA00023242"/>
    </source>
</evidence>
<evidence type="ECO:0000313" key="11">
    <source>
        <dbReference type="EMBL" id="CAP24856.2"/>
    </source>
</evidence>